<dbReference type="PANTHER" id="PTHR33841:SF5">
    <property type="entry name" value="DNA METHYLASE (MODIFICATION METHYLASE) (METHYLTRANSFERASE)-RELATED"/>
    <property type="match status" value="1"/>
</dbReference>
<dbReference type="GO" id="GO:0008168">
    <property type="term" value="F:methyltransferase activity"/>
    <property type="evidence" value="ECO:0007669"/>
    <property type="project" value="UniProtKB-KW"/>
</dbReference>
<keyword evidence="4" id="KW-0808">Transferase</keyword>
<name>A0A1B1T9J8_9ARCH</name>
<proteinExistence type="inferred from homology"/>
<reference evidence="8" key="2">
    <citation type="journal article" date="2015" name="ISME J.">
        <title>A new class of marine Euryarchaeota group II from the Mediterranean deep chlorophyll maximum.</title>
        <authorList>
            <person name="Martin-Cuadrado A.B."/>
            <person name="Garcia-Heredia I."/>
            <person name="Molto A.G."/>
            <person name="Lopez-Ubeda R."/>
            <person name="Kimes N."/>
            <person name="Lopez-Garcia P."/>
            <person name="Moreira D."/>
            <person name="Rodriguez-Valera F."/>
        </authorList>
    </citation>
    <scope>NUCLEOTIDE SEQUENCE</scope>
</reference>
<dbReference type="EC" id="2.1.1.72" evidence="2"/>
<dbReference type="PANTHER" id="PTHR33841">
    <property type="entry name" value="DNA METHYLTRANSFERASE YEEA-RELATED"/>
    <property type="match status" value="1"/>
</dbReference>
<comment type="similarity">
    <text evidence="1">Belongs to the N(4)/N(6)-methyltransferase family.</text>
</comment>
<evidence type="ECO:0000259" key="7">
    <source>
        <dbReference type="Pfam" id="PF07669"/>
    </source>
</evidence>
<dbReference type="AlphaFoldDB" id="A0A1B1T9J8"/>
<feature type="domain" description="Type II methyltransferase M.TaqI-like" evidence="7">
    <location>
        <begin position="206"/>
        <end position="372"/>
    </location>
</feature>
<reference evidence="8" key="1">
    <citation type="submission" date="2014-11" db="EMBL/GenBank/DDBJ databases">
        <authorList>
            <person name="Zhu J."/>
            <person name="Qi W."/>
            <person name="Song R."/>
        </authorList>
    </citation>
    <scope>NUCLEOTIDE SEQUENCE</scope>
</reference>
<keyword evidence="5" id="KW-0949">S-adenosyl-L-methionine</keyword>
<protein>
    <recommendedName>
        <fullName evidence="2">site-specific DNA-methyltransferase (adenine-specific)</fullName>
        <ecNumber evidence="2">2.1.1.72</ecNumber>
    </recommendedName>
</protein>
<comment type="catalytic activity">
    <reaction evidence="6">
        <text>a 2'-deoxyadenosine in DNA + S-adenosyl-L-methionine = an N(6)-methyl-2'-deoxyadenosine in DNA + S-adenosyl-L-homocysteine + H(+)</text>
        <dbReference type="Rhea" id="RHEA:15197"/>
        <dbReference type="Rhea" id="RHEA-COMP:12418"/>
        <dbReference type="Rhea" id="RHEA-COMP:12419"/>
        <dbReference type="ChEBI" id="CHEBI:15378"/>
        <dbReference type="ChEBI" id="CHEBI:57856"/>
        <dbReference type="ChEBI" id="CHEBI:59789"/>
        <dbReference type="ChEBI" id="CHEBI:90615"/>
        <dbReference type="ChEBI" id="CHEBI:90616"/>
        <dbReference type="EC" id="2.1.1.72"/>
    </reaction>
</comment>
<dbReference type="EMBL" id="KP211807">
    <property type="protein sequence ID" value="ANV78957.1"/>
    <property type="molecule type" value="Genomic_DNA"/>
</dbReference>
<dbReference type="Pfam" id="PF07669">
    <property type="entry name" value="Eco57I"/>
    <property type="match status" value="1"/>
</dbReference>
<evidence type="ECO:0000256" key="6">
    <source>
        <dbReference type="ARBA" id="ARBA00047942"/>
    </source>
</evidence>
<evidence type="ECO:0000256" key="1">
    <source>
        <dbReference type="ARBA" id="ARBA00006594"/>
    </source>
</evidence>
<evidence type="ECO:0000313" key="8">
    <source>
        <dbReference type="EMBL" id="ANV78957.1"/>
    </source>
</evidence>
<evidence type="ECO:0000256" key="5">
    <source>
        <dbReference type="ARBA" id="ARBA00022691"/>
    </source>
</evidence>
<dbReference type="InterPro" id="IPR011639">
    <property type="entry name" value="MethylTrfase_TaqI-like_dom"/>
</dbReference>
<accession>A0A1B1T9J8</accession>
<dbReference type="InterPro" id="IPR050953">
    <property type="entry name" value="N4_N6_ade-DNA_methylase"/>
</dbReference>
<dbReference type="InterPro" id="IPR029063">
    <property type="entry name" value="SAM-dependent_MTases_sf"/>
</dbReference>
<dbReference type="GO" id="GO:0006304">
    <property type="term" value="P:DNA modification"/>
    <property type="evidence" value="ECO:0007669"/>
    <property type="project" value="InterPro"/>
</dbReference>
<dbReference type="SUPFAM" id="SSF53335">
    <property type="entry name" value="S-adenosyl-L-methionine-dependent methyltransferases"/>
    <property type="match status" value="1"/>
</dbReference>
<organism evidence="8">
    <name type="scientific">uncultured Poseidoniia archaeon</name>
    <dbReference type="NCBI Taxonomy" id="1697135"/>
    <lineage>
        <taxon>Archaea</taxon>
        <taxon>Methanobacteriati</taxon>
        <taxon>Thermoplasmatota</taxon>
        <taxon>Candidatus Poseidoniia</taxon>
        <taxon>environmental samples</taxon>
    </lineage>
</organism>
<keyword evidence="3" id="KW-0489">Methyltransferase</keyword>
<evidence type="ECO:0000256" key="2">
    <source>
        <dbReference type="ARBA" id="ARBA00011900"/>
    </source>
</evidence>
<dbReference type="Gene3D" id="3.40.50.150">
    <property type="entry name" value="Vaccinia Virus protein VP39"/>
    <property type="match status" value="1"/>
</dbReference>
<dbReference type="GO" id="GO:0032259">
    <property type="term" value="P:methylation"/>
    <property type="evidence" value="ECO:0007669"/>
    <property type="project" value="UniProtKB-KW"/>
</dbReference>
<evidence type="ECO:0000256" key="4">
    <source>
        <dbReference type="ARBA" id="ARBA00022679"/>
    </source>
</evidence>
<evidence type="ECO:0000256" key="3">
    <source>
        <dbReference type="ARBA" id="ARBA00022603"/>
    </source>
</evidence>
<sequence>MVNEASGWFARVDHECNDRVKQIEIWLDSWEKSVIKNIPVAAALPKNWPILPAGLLSEPGTVLDTLLSRFEAEEDGRSVRGIGSVQVKLVDLILADEFKNTNNMKKKEPLATISISALPPGFRAYAEQMNNEVQTKSEIDRFDQETSHQTMTGIPVPFADLSVGAGIFPDRMLKIHSERCSGLKDSLQKEDTLRLLEGLQLLDDSEVAVYATRRRILIILMKLNLVSLNDEKGKISKLDAELILENNVLCRDILVDDWPWNEKPKFIVSKPPWLRIKDKFRNKENGSELRKRMSEDLRNKCELNGKLRYTALRGNVNLYRLYVERALQIVQKDGKVRMIVPDSLLREKSSSPLRKILVSKNRWETCWSFSEKSHKLFPGHSQGVLVIGIIAGGKTEVLTSFGPLEIGDFSNKEGLNSKAPFLELERGPWSTWTDASWAVPRIPRDSLKRKRALKAINKLADEPRLGEKDNWLNQGDKTIRVRVGEIEQSNNNILDWENEKEYVPLIRSGHLKLEDDDVILNHPAIDNNMSKNSPERIQSIWKGEIKIKDRPRIIFQTIINSELGRRLLWSVLPKNYVLANSMNYLQIPEETCKMLIEEFGDLENGLNVIVKYLNSDNLNIWSNVWAANSNVNNYEIFDLPFPRIVNTSSLPLNGSKTKI</sequence>